<evidence type="ECO:0000256" key="2">
    <source>
        <dbReference type="SAM" id="MobiDB-lite"/>
    </source>
</evidence>
<feature type="domain" description="CCHC-type" evidence="3">
    <location>
        <begin position="243"/>
        <end position="257"/>
    </location>
</feature>
<organism evidence="4 5">
    <name type="scientific">Prorocentrum cordatum</name>
    <dbReference type="NCBI Taxonomy" id="2364126"/>
    <lineage>
        <taxon>Eukaryota</taxon>
        <taxon>Sar</taxon>
        <taxon>Alveolata</taxon>
        <taxon>Dinophyceae</taxon>
        <taxon>Prorocentrales</taxon>
        <taxon>Prorocentraceae</taxon>
        <taxon>Prorocentrum</taxon>
    </lineage>
</organism>
<dbReference type="Pfam" id="PF00098">
    <property type="entry name" value="zf-CCHC"/>
    <property type="match status" value="1"/>
</dbReference>
<feature type="region of interest" description="Disordered" evidence="2">
    <location>
        <begin position="636"/>
        <end position="660"/>
    </location>
</feature>
<keyword evidence="1" id="KW-0862">Zinc</keyword>
<evidence type="ECO:0000313" key="4">
    <source>
        <dbReference type="EMBL" id="CAK0865536.1"/>
    </source>
</evidence>
<feature type="compositionally biased region" description="Basic and acidic residues" evidence="2">
    <location>
        <begin position="640"/>
        <end position="659"/>
    </location>
</feature>
<keyword evidence="1" id="KW-0863">Zinc-finger</keyword>
<evidence type="ECO:0000256" key="1">
    <source>
        <dbReference type="PROSITE-ProRule" id="PRU00047"/>
    </source>
</evidence>
<dbReference type="PROSITE" id="PS50158">
    <property type="entry name" value="ZF_CCHC"/>
    <property type="match status" value="1"/>
</dbReference>
<feature type="compositionally biased region" description="Basic and acidic residues" evidence="2">
    <location>
        <begin position="213"/>
        <end position="235"/>
    </location>
</feature>
<dbReference type="InterPro" id="IPR036875">
    <property type="entry name" value="Znf_CCHC_sf"/>
</dbReference>
<sequence length="1189" mass="128638">VLAENENLRLRLDAAEQRLAMGEQRAGDRGLGAAAAAGLGECQMVDARLLNKPRTFTGLRSEWKTRSLDFEAYVFAAHPRLGDLVNQASRTADVLTAQSEMDAALNTRLYYILVSVTSDVARVEVRKASRGDGPSAWWHLLREFAPKEANRIAAMLGRISRCEFAGPAIANVAGFEQPARECTYQSGDVASDNMKRILSTRLAGAKGAAEAKAMGKDSKGKPRGDSTGKKGDSKGRGRGTRNCHYCGKVGHLAADCRAKKADEECFRKVAALTECPHGQSSAANAASALQGSGAGSQASLAPAVDVSHVAAVLAQLQLLQQRGLASTSPTVHVANISVTDRTDIPTPGVYHWQFGMLYDRTQCDALPVTVGGAVEFDWALFDTGSGCTTCPAGARGRDRDAAPKMLPLYELATGDEVKSMGARIVAAESDGVPLQIEFQVASVQRAIVGAARTLFAEGGHFQILGNEPYMLLTDGGKIRLCRSGKTFWLSIRRPAENVAGPILANPIEPNIEARSVPHEARADEEGALPGAETAAPCRYQCHWHRLLLGAPRINLTKREISVKECDDNAKAERYYEFLGDPLTVLNILEFQSGAIESAQVTTKGPAECAVAVTTAAMRTWRLGVDGEPAIQALVRAAQPARDEETVPHSGPRRDPKSKGAIENANKMVEGMFRTGGIDRVSGRSYGGAVCDNGETVMYKIQGISHHKAGIRWGKAIWVGKANRTDEHLLATAAGRKTARAISGRVGGQRWSKSLFNMVERAPWTVARDQKQHRCHRAVATSRVRSLVERGLHLAVTAAADSAIHSLKSCRQRIEGAPSDPMQQDAVELLQLDGIELGMIDMDSNVALTEAKRGPTQKVIAGLCVDMPTAVLALTCDAIPRDNATDISKQGRGKEHRQMEEFQVFGRVPKHLAKGERVRGKWIHADEGGKLSARSRFVAMQFAWDVREGTFAGAPLLAAFRPVAPVASSLYSTGVGCEGMIALYGGPVAFIHARSDADIHAASPRGEEPEGIVYQLTRGLYGTRLASFLFQILIMEATGKGVFVRVKVTVQVYDRKGRLLMVIVHGGDFQAGFGIQHDRKHAKIPVSTMLSRKVGESSSTKRAITLSSKTTGKNCRESSGELSTEHATTYRSVAPTALHVAHDRFDIQQAVGYLMRGMVGPTWHHWLLPQRLASYLEQRPQFELFFRVPK</sequence>
<dbReference type="Proteomes" id="UP001189429">
    <property type="component" value="Unassembled WGS sequence"/>
</dbReference>
<protein>
    <recommendedName>
        <fullName evidence="3">CCHC-type domain-containing protein</fullName>
    </recommendedName>
</protein>
<keyword evidence="5" id="KW-1185">Reference proteome</keyword>
<gene>
    <name evidence="4" type="ORF">PCOR1329_LOCUS53019</name>
</gene>
<dbReference type="SMART" id="SM00343">
    <property type="entry name" value="ZnF_C2HC"/>
    <property type="match status" value="1"/>
</dbReference>
<proteinExistence type="predicted"/>
<evidence type="ECO:0000313" key="5">
    <source>
        <dbReference type="Proteomes" id="UP001189429"/>
    </source>
</evidence>
<keyword evidence="1" id="KW-0479">Metal-binding</keyword>
<evidence type="ECO:0000259" key="3">
    <source>
        <dbReference type="PROSITE" id="PS50158"/>
    </source>
</evidence>
<feature type="non-terminal residue" evidence="4">
    <location>
        <position position="1"/>
    </location>
</feature>
<name>A0ABN9V183_9DINO</name>
<dbReference type="EMBL" id="CAUYUJ010016460">
    <property type="protein sequence ID" value="CAK0865536.1"/>
    <property type="molecule type" value="Genomic_DNA"/>
</dbReference>
<comment type="caution">
    <text evidence="4">The sequence shown here is derived from an EMBL/GenBank/DDBJ whole genome shotgun (WGS) entry which is preliminary data.</text>
</comment>
<accession>A0ABN9V183</accession>
<reference evidence="4" key="1">
    <citation type="submission" date="2023-10" db="EMBL/GenBank/DDBJ databases">
        <authorList>
            <person name="Chen Y."/>
            <person name="Shah S."/>
            <person name="Dougan E. K."/>
            <person name="Thang M."/>
            <person name="Chan C."/>
        </authorList>
    </citation>
    <scope>NUCLEOTIDE SEQUENCE [LARGE SCALE GENOMIC DNA]</scope>
</reference>
<feature type="region of interest" description="Disordered" evidence="2">
    <location>
        <begin position="208"/>
        <end position="240"/>
    </location>
</feature>
<dbReference type="SUPFAM" id="SSF57756">
    <property type="entry name" value="Retrovirus zinc finger-like domains"/>
    <property type="match status" value="1"/>
</dbReference>
<dbReference type="InterPro" id="IPR001878">
    <property type="entry name" value="Znf_CCHC"/>
</dbReference>
<feature type="non-terminal residue" evidence="4">
    <location>
        <position position="1189"/>
    </location>
</feature>